<accession>A0A2T7SW99</accession>
<gene>
    <name evidence="1" type="ORF">Y717_25685</name>
</gene>
<dbReference type="Proteomes" id="UP000245992">
    <property type="component" value="Unassembled WGS sequence"/>
</dbReference>
<keyword evidence="2" id="KW-1185">Reference proteome</keyword>
<evidence type="ECO:0000313" key="2">
    <source>
        <dbReference type="Proteomes" id="UP000245992"/>
    </source>
</evidence>
<organism evidence="1 2">
    <name type="scientific">Streptomyces scopuliridis RB72</name>
    <dbReference type="NCBI Taxonomy" id="1440053"/>
    <lineage>
        <taxon>Bacteria</taxon>
        <taxon>Bacillati</taxon>
        <taxon>Actinomycetota</taxon>
        <taxon>Actinomycetes</taxon>
        <taxon>Kitasatosporales</taxon>
        <taxon>Streptomycetaceae</taxon>
        <taxon>Streptomyces</taxon>
    </lineage>
</organism>
<comment type="caution">
    <text evidence="1">The sequence shown here is derived from an EMBL/GenBank/DDBJ whole genome shotgun (WGS) entry which is preliminary data.</text>
</comment>
<sequence length="182" mass="19446">MTGLSGPVVDIAVRNRGSGAAFIKKVSVNVTSSESLTSCKGVGGDLQTTANYAIEIPLSRKPPFTKTTEDIHFDVKSGENDRFTLAIGPDSQEAGHAPWIGVVTIRLHDEDGSDLDIGPIALVDAGEDPHIRPTGLSWKIDKPDSPSCMRSNARAVGEVMQIPGISPSNEFSALHRALRPYR</sequence>
<dbReference type="AlphaFoldDB" id="A0A2T7SW99"/>
<reference evidence="1 2" key="1">
    <citation type="submission" date="2013-12" db="EMBL/GenBank/DDBJ databases">
        <title>Annotated genome of Streptomyces scopuliridis.</title>
        <authorList>
            <person name="Olson J.B."/>
        </authorList>
    </citation>
    <scope>NUCLEOTIDE SEQUENCE [LARGE SCALE GENOMIC DNA]</scope>
    <source>
        <strain evidence="1 2">RB72</strain>
    </source>
</reference>
<dbReference type="EMBL" id="AZSP01000283">
    <property type="protein sequence ID" value="PVE07112.1"/>
    <property type="molecule type" value="Genomic_DNA"/>
</dbReference>
<evidence type="ECO:0000313" key="1">
    <source>
        <dbReference type="EMBL" id="PVE07112.1"/>
    </source>
</evidence>
<name>A0A2T7SW99_9ACTN</name>
<protein>
    <submittedName>
        <fullName evidence="1">Uncharacterized protein</fullName>
    </submittedName>
</protein>
<proteinExistence type="predicted"/>